<dbReference type="Gene3D" id="1.10.260.40">
    <property type="entry name" value="lambda repressor-like DNA-binding domains"/>
    <property type="match status" value="1"/>
</dbReference>
<dbReference type="Pfam" id="PF00356">
    <property type="entry name" value="LacI"/>
    <property type="match status" value="1"/>
</dbReference>
<name>A0ABY6ZL92_9BACL</name>
<dbReference type="SUPFAM" id="SSF47413">
    <property type="entry name" value="lambda repressor-like DNA-binding domains"/>
    <property type="match status" value="1"/>
</dbReference>
<protein>
    <submittedName>
        <fullName evidence="6">LacI family transcriptional regulator</fullName>
    </submittedName>
</protein>
<dbReference type="RefSeq" id="WP_268006569.1">
    <property type="nucleotide sequence ID" value="NZ_CP104067.1"/>
</dbReference>
<gene>
    <name evidence="6" type="ORF">NZD89_04465</name>
</gene>
<dbReference type="EMBL" id="CP104067">
    <property type="protein sequence ID" value="WAH42695.1"/>
    <property type="molecule type" value="Genomic_DNA"/>
</dbReference>
<keyword evidence="2" id="KW-0805">Transcription regulation</keyword>
<dbReference type="CDD" id="cd06267">
    <property type="entry name" value="PBP1_LacI_sugar_binding-like"/>
    <property type="match status" value="1"/>
</dbReference>
<evidence type="ECO:0000256" key="3">
    <source>
        <dbReference type="ARBA" id="ARBA00023125"/>
    </source>
</evidence>
<dbReference type="SUPFAM" id="SSF53822">
    <property type="entry name" value="Periplasmic binding protein-like I"/>
    <property type="match status" value="1"/>
</dbReference>
<dbReference type="PROSITE" id="PS50932">
    <property type="entry name" value="HTH_LACI_2"/>
    <property type="match status" value="1"/>
</dbReference>
<dbReference type="PANTHER" id="PTHR30146">
    <property type="entry name" value="LACI-RELATED TRANSCRIPTIONAL REPRESSOR"/>
    <property type="match status" value="1"/>
</dbReference>
<dbReference type="CDD" id="cd01392">
    <property type="entry name" value="HTH_LacI"/>
    <property type="match status" value="1"/>
</dbReference>
<evidence type="ECO:0000313" key="7">
    <source>
        <dbReference type="Proteomes" id="UP001164761"/>
    </source>
</evidence>
<evidence type="ECO:0000256" key="2">
    <source>
        <dbReference type="ARBA" id="ARBA00023015"/>
    </source>
</evidence>
<dbReference type="InterPro" id="IPR000843">
    <property type="entry name" value="HTH_LacI"/>
</dbReference>
<dbReference type="PANTHER" id="PTHR30146:SF148">
    <property type="entry name" value="HTH-TYPE TRANSCRIPTIONAL REPRESSOR PURR-RELATED"/>
    <property type="match status" value="1"/>
</dbReference>
<reference evidence="6" key="1">
    <citation type="submission" date="2022-08" db="EMBL/GenBank/DDBJ databases">
        <title>Alicyclobacillus fastidiosus DSM 17978, complete genome.</title>
        <authorList>
            <person name="Wang Q."/>
            <person name="Cai R."/>
            <person name="Wang Z."/>
        </authorList>
    </citation>
    <scope>NUCLEOTIDE SEQUENCE</scope>
    <source>
        <strain evidence="6">DSM 17978</strain>
    </source>
</reference>
<accession>A0ABY6ZL92</accession>
<dbReference type="InterPro" id="IPR028082">
    <property type="entry name" value="Peripla_BP_I"/>
</dbReference>
<evidence type="ECO:0000256" key="1">
    <source>
        <dbReference type="ARBA" id="ARBA00022491"/>
    </source>
</evidence>
<keyword evidence="4" id="KW-0804">Transcription</keyword>
<keyword evidence="1" id="KW-0678">Repressor</keyword>
<dbReference type="PROSITE" id="PS00356">
    <property type="entry name" value="HTH_LACI_1"/>
    <property type="match status" value="1"/>
</dbReference>
<organism evidence="6 7">
    <name type="scientific">Alicyclobacillus fastidiosus</name>
    <dbReference type="NCBI Taxonomy" id="392011"/>
    <lineage>
        <taxon>Bacteria</taxon>
        <taxon>Bacillati</taxon>
        <taxon>Bacillota</taxon>
        <taxon>Bacilli</taxon>
        <taxon>Bacillales</taxon>
        <taxon>Alicyclobacillaceae</taxon>
        <taxon>Alicyclobacillus</taxon>
    </lineage>
</organism>
<evidence type="ECO:0000256" key="4">
    <source>
        <dbReference type="ARBA" id="ARBA00023163"/>
    </source>
</evidence>
<keyword evidence="3" id="KW-0238">DNA-binding</keyword>
<evidence type="ECO:0000259" key="5">
    <source>
        <dbReference type="PROSITE" id="PS50932"/>
    </source>
</evidence>
<dbReference type="InterPro" id="IPR046335">
    <property type="entry name" value="LacI/GalR-like_sensor"/>
</dbReference>
<evidence type="ECO:0000313" key="6">
    <source>
        <dbReference type="EMBL" id="WAH42695.1"/>
    </source>
</evidence>
<dbReference type="Pfam" id="PF13377">
    <property type="entry name" value="Peripla_BP_3"/>
    <property type="match status" value="1"/>
</dbReference>
<dbReference type="InterPro" id="IPR010982">
    <property type="entry name" value="Lambda_DNA-bd_dom_sf"/>
</dbReference>
<dbReference type="Gene3D" id="3.40.50.2300">
    <property type="match status" value="2"/>
</dbReference>
<keyword evidence="7" id="KW-1185">Reference proteome</keyword>
<dbReference type="SMART" id="SM00354">
    <property type="entry name" value="HTH_LACI"/>
    <property type="match status" value="1"/>
</dbReference>
<dbReference type="Proteomes" id="UP001164761">
    <property type="component" value="Chromosome"/>
</dbReference>
<proteinExistence type="predicted"/>
<feature type="domain" description="HTH lacI-type" evidence="5">
    <location>
        <begin position="3"/>
        <end position="57"/>
    </location>
</feature>
<sequence>MKATIKDVAKLAGVSVGTASKVINSQGNVAPEMREKVYRAVQQLNYSVNRVARSLRSSSTNTVAVLLAEVTNPFQMTLARGIEEVMYKNGYHLLISSTKEDPEIERENLKMLYEKRVDAIIVCTTGEADAEIRSILQRDVPIVLVDRPVLTLPVDIVADNNLLGMELLVKYIFELGHRDIGVVHGNLNTIHGRLRHQGVINGLELYELNTPPEHQVVGDFKYEGGYNAVQHFFSLQRPPTAIICANNNMTAGVLGACKDLNIRIPQDVSVVSYGDLDYTWNLITPSVTVVTQSPFEIGRKSAELVLQRLSDKNIPGLSHLFLKPELIVRESSGPCETIHQRGGCNK</sequence>
<dbReference type="PRINTS" id="PR00036">
    <property type="entry name" value="HTHLACI"/>
</dbReference>